<keyword evidence="2" id="KW-0479">Metal-binding</keyword>
<evidence type="ECO:0008006" key="5">
    <source>
        <dbReference type="Google" id="ProtNLM"/>
    </source>
</evidence>
<dbReference type="PANTHER" id="PTHR37302">
    <property type="entry name" value="SLR1116 PROTEIN"/>
    <property type="match status" value="1"/>
</dbReference>
<organism evidence="3 4">
    <name type="scientific">Mangrovivirga halotolerans</name>
    <dbReference type="NCBI Taxonomy" id="2993936"/>
    <lineage>
        <taxon>Bacteria</taxon>
        <taxon>Pseudomonadati</taxon>
        <taxon>Bacteroidota</taxon>
        <taxon>Cytophagia</taxon>
        <taxon>Cytophagales</taxon>
        <taxon>Mangrovivirgaceae</taxon>
        <taxon>Mangrovivirga</taxon>
    </lineage>
</organism>
<dbReference type="Gene3D" id="1.20.120.450">
    <property type="entry name" value="dinb family like domain"/>
    <property type="match status" value="1"/>
</dbReference>
<sequence>MEKLLEFNFELNNTFCDFTVQNLSYNDKIKRLLSHIINAQDIWISRIKNEMSSLEIWEEHSPEDLKKYNELHLEKFKEIISSRNYDETISYNSLSGKPYTTSIEDILTHVAFHGTHHRAQVAQILSENGIKPPASDYIYYIRKAKTT</sequence>
<dbReference type="EMBL" id="JAPFQN010000012">
    <property type="protein sequence ID" value="MCX2745917.1"/>
    <property type="molecule type" value="Genomic_DNA"/>
</dbReference>
<dbReference type="RefSeq" id="WP_266058528.1">
    <property type="nucleotide sequence ID" value="NZ_JAPFQN010000012.1"/>
</dbReference>
<proteinExistence type="inferred from homology"/>
<gene>
    <name evidence="3" type="ORF">OO013_18700</name>
</gene>
<dbReference type="InterPro" id="IPR034660">
    <property type="entry name" value="DinB/YfiT-like"/>
</dbReference>
<dbReference type="Proteomes" id="UP001209885">
    <property type="component" value="Unassembled WGS sequence"/>
</dbReference>
<evidence type="ECO:0000313" key="3">
    <source>
        <dbReference type="EMBL" id="MCX2745917.1"/>
    </source>
</evidence>
<accession>A0ABT3RWH6</accession>
<dbReference type="InterPro" id="IPR007837">
    <property type="entry name" value="DinB"/>
</dbReference>
<protein>
    <recommendedName>
        <fullName evidence="5">Damage-inducible protein DinB</fullName>
    </recommendedName>
</protein>
<dbReference type="SUPFAM" id="SSF109854">
    <property type="entry name" value="DinB/YfiT-like putative metalloenzymes"/>
    <property type="match status" value="1"/>
</dbReference>
<reference evidence="3 4" key="1">
    <citation type="submission" date="2022-11" db="EMBL/GenBank/DDBJ databases">
        <title>The characterization of three novel Bacteroidetes species and genomic analysis of their roles in tidal elemental geochemical cycles.</title>
        <authorList>
            <person name="Ma K."/>
        </authorList>
    </citation>
    <scope>NUCLEOTIDE SEQUENCE [LARGE SCALE GENOMIC DNA]</scope>
    <source>
        <strain evidence="3 4">M17</strain>
    </source>
</reference>
<evidence type="ECO:0000313" key="4">
    <source>
        <dbReference type="Proteomes" id="UP001209885"/>
    </source>
</evidence>
<dbReference type="PANTHER" id="PTHR37302:SF3">
    <property type="entry name" value="DAMAGE-INDUCIBLE PROTEIN DINB"/>
    <property type="match status" value="1"/>
</dbReference>
<comment type="caution">
    <text evidence="3">The sequence shown here is derived from an EMBL/GenBank/DDBJ whole genome shotgun (WGS) entry which is preliminary data.</text>
</comment>
<comment type="similarity">
    <text evidence="1">Belongs to the DinB family.</text>
</comment>
<name>A0ABT3RWH6_9BACT</name>
<evidence type="ECO:0000256" key="1">
    <source>
        <dbReference type="ARBA" id="ARBA00008635"/>
    </source>
</evidence>
<keyword evidence="4" id="KW-1185">Reference proteome</keyword>
<evidence type="ECO:0000256" key="2">
    <source>
        <dbReference type="ARBA" id="ARBA00022723"/>
    </source>
</evidence>
<dbReference type="Pfam" id="PF05163">
    <property type="entry name" value="DinB"/>
    <property type="match status" value="1"/>
</dbReference>